<name>A0ABM9NG22_9GAMM</name>
<reference evidence="2 3" key="1">
    <citation type="submission" date="2024-04" db="EMBL/GenBank/DDBJ databases">
        <authorList>
            <person name="Cremers G."/>
        </authorList>
    </citation>
    <scope>NUCLEOTIDE SEQUENCE [LARGE SCALE GENOMIC DNA]</scope>
    <source>
        <strain evidence="2">MeCH1-AG</strain>
    </source>
</reference>
<proteinExistence type="predicted"/>
<accession>A0ABM9NG22</accession>
<dbReference type="RefSeq" id="WP_348758988.1">
    <property type="nucleotide sequence ID" value="NZ_OZ026884.1"/>
</dbReference>
<evidence type="ECO:0000256" key="1">
    <source>
        <dbReference type="SAM" id="MobiDB-lite"/>
    </source>
</evidence>
<dbReference type="EMBL" id="OZ026884">
    <property type="protein sequence ID" value="CAL1239436.1"/>
    <property type="molecule type" value="Genomic_DNA"/>
</dbReference>
<evidence type="ECO:0000313" key="3">
    <source>
        <dbReference type="Proteomes" id="UP001497493"/>
    </source>
</evidence>
<evidence type="ECO:0000313" key="2">
    <source>
        <dbReference type="EMBL" id="CAL1239436.1"/>
    </source>
</evidence>
<protein>
    <submittedName>
        <fullName evidence="2">Uncharacterized protein</fullName>
    </submittedName>
</protein>
<organism evidence="2 3">
    <name type="scientific">Candidatus Methylocalor cossyra</name>
    <dbReference type="NCBI Taxonomy" id="3108543"/>
    <lineage>
        <taxon>Bacteria</taxon>
        <taxon>Pseudomonadati</taxon>
        <taxon>Pseudomonadota</taxon>
        <taxon>Gammaproteobacteria</taxon>
        <taxon>Methylococcales</taxon>
        <taxon>Methylococcaceae</taxon>
        <taxon>Candidatus Methylocalor</taxon>
    </lineage>
</organism>
<dbReference type="Proteomes" id="UP001497493">
    <property type="component" value="Chromosome"/>
</dbReference>
<gene>
    <name evidence="2" type="ORF">MECH1_V1_0660</name>
</gene>
<keyword evidence="3" id="KW-1185">Reference proteome</keyword>
<feature type="region of interest" description="Disordered" evidence="1">
    <location>
        <begin position="62"/>
        <end position="94"/>
    </location>
</feature>
<sequence length="132" mass="14522">MLQFRSAGTASPWTWEFPGFGLPGPFRLVLRIALLLAAVWGAVSHDYVGDWPRTIPVPAAEWRDWQDRTPAPSPHSEPEQRCDSDAGDFASLSPDIPPILLPHCEEPGYLPAAVGSFRSWIAQPEAPPPRLS</sequence>